<reference evidence="3" key="1">
    <citation type="submission" date="2013-08" db="EMBL/GenBank/DDBJ databases">
        <authorList>
            <person name="Mendez C."/>
            <person name="Richter M."/>
            <person name="Ferrer M."/>
            <person name="Sanchez J."/>
        </authorList>
    </citation>
    <scope>NUCLEOTIDE SEQUENCE</scope>
</reference>
<dbReference type="GO" id="GO:0051539">
    <property type="term" value="F:4 iron, 4 sulfur cluster binding"/>
    <property type="evidence" value="ECO:0007669"/>
    <property type="project" value="UniProtKB-KW"/>
</dbReference>
<evidence type="ECO:0000313" key="3">
    <source>
        <dbReference type="EMBL" id="EQD77764.1"/>
    </source>
</evidence>
<dbReference type="PANTHER" id="PTHR11918:SF45">
    <property type="entry name" value="THREONYLCARBAMOYLADENOSINE TRNA METHYLTHIOTRANSFERASE"/>
    <property type="match status" value="1"/>
</dbReference>
<dbReference type="Pfam" id="PF00919">
    <property type="entry name" value="UPF0004"/>
    <property type="match status" value="1"/>
</dbReference>
<protein>
    <submittedName>
        <fullName evidence="3">RNA modification protein</fullName>
    </submittedName>
</protein>
<dbReference type="InterPro" id="IPR013848">
    <property type="entry name" value="Methylthiotransferase_N"/>
</dbReference>
<feature type="non-terminal residue" evidence="3">
    <location>
        <position position="84"/>
    </location>
</feature>
<proteinExistence type="predicted"/>
<evidence type="ECO:0000256" key="1">
    <source>
        <dbReference type="ARBA" id="ARBA00022679"/>
    </source>
</evidence>
<reference evidence="3" key="2">
    <citation type="journal article" date="2014" name="ISME J.">
        <title>Microbial stratification in low pH oxic and suboxic macroscopic growths along an acid mine drainage.</title>
        <authorList>
            <person name="Mendez-Garcia C."/>
            <person name="Mesa V."/>
            <person name="Sprenger R.R."/>
            <person name="Richter M."/>
            <person name="Diez M.S."/>
            <person name="Solano J."/>
            <person name="Bargiela R."/>
            <person name="Golyshina O.V."/>
            <person name="Manteca A."/>
            <person name="Ramos J.L."/>
            <person name="Gallego J.R."/>
            <person name="Llorente I."/>
            <person name="Martins Dos Santos V.A."/>
            <person name="Jensen O.N."/>
            <person name="Pelaez A.I."/>
            <person name="Sanchez J."/>
            <person name="Ferrer M."/>
        </authorList>
    </citation>
    <scope>NUCLEOTIDE SEQUENCE</scope>
</reference>
<dbReference type="InterPro" id="IPR038135">
    <property type="entry name" value="Methylthiotransferase_N_sf"/>
</dbReference>
<organism evidence="3">
    <name type="scientific">mine drainage metagenome</name>
    <dbReference type="NCBI Taxonomy" id="410659"/>
    <lineage>
        <taxon>unclassified sequences</taxon>
        <taxon>metagenomes</taxon>
        <taxon>ecological metagenomes</taxon>
    </lineage>
</organism>
<dbReference type="Gene3D" id="3.40.50.12160">
    <property type="entry name" value="Methylthiotransferase, N-terminal domain"/>
    <property type="match status" value="1"/>
</dbReference>
<comment type="caution">
    <text evidence="3">The sequence shown here is derived from an EMBL/GenBank/DDBJ whole genome shotgun (WGS) entry which is preliminary data.</text>
</comment>
<keyword evidence="1" id="KW-0808">Transferase</keyword>
<evidence type="ECO:0000259" key="2">
    <source>
        <dbReference type="PROSITE" id="PS51449"/>
    </source>
</evidence>
<sequence length="84" mass="9128">MGKKIFVESYGCTLSKSETGLYVNKMINEGGELVDSPERADLSIIGTCVVIKHTEEKMLRRIGELSDHSKVKVMGCLPPISAGT</sequence>
<dbReference type="GO" id="GO:0035598">
    <property type="term" value="F:tRNA (N(6)-L-threonylcarbamoyladenosine(37)-C(2))-methylthiotransferase activity"/>
    <property type="evidence" value="ECO:0007669"/>
    <property type="project" value="TreeGrafter"/>
</dbReference>
<feature type="domain" description="MTTase N-terminal" evidence="2">
    <location>
        <begin position="3"/>
        <end position="84"/>
    </location>
</feature>
<accession>T1D8L5</accession>
<dbReference type="AlphaFoldDB" id="T1D8L5"/>
<dbReference type="GO" id="GO:0046872">
    <property type="term" value="F:metal ion binding"/>
    <property type="evidence" value="ECO:0007669"/>
    <property type="project" value="UniProtKB-KW"/>
</dbReference>
<gene>
    <name evidence="3" type="ORF">B1A_02758</name>
</gene>
<name>T1D8L5_9ZZZZ</name>
<dbReference type="PANTHER" id="PTHR11918">
    <property type="entry name" value="RADICAL SAM PROTEINS"/>
    <property type="match status" value="1"/>
</dbReference>
<dbReference type="PROSITE" id="PS51449">
    <property type="entry name" value="MTTASE_N"/>
    <property type="match status" value="1"/>
</dbReference>
<dbReference type="EMBL" id="AUZX01002046">
    <property type="protein sequence ID" value="EQD77764.1"/>
    <property type="molecule type" value="Genomic_DNA"/>
</dbReference>